<dbReference type="AlphaFoldDB" id="A0A923I7Q7"/>
<name>A0A923I7Q7_9FIRM</name>
<evidence type="ECO:0000313" key="2">
    <source>
        <dbReference type="Proteomes" id="UP000659630"/>
    </source>
</evidence>
<dbReference type="InterPro" id="IPR014718">
    <property type="entry name" value="GH-type_carb-bd"/>
</dbReference>
<evidence type="ECO:0000313" key="1">
    <source>
        <dbReference type="EMBL" id="MBC5581830.1"/>
    </source>
</evidence>
<accession>A0A923I7Q7</accession>
<dbReference type="PANTHER" id="PTHR11122">
    <property type="entry name" value="APOSPORY-ASSOCIATED PROTEIN C-RELATED"/>
    <property type="match status" value="1"/>
</dbReference>
<dbReference type="RefSeq" id="WP_186888192.1">
    <property type="nucleotide sequence ID" value="NZ_JACONZ010000003.1"/>
</dbReference>
<dbReference type="EMBL" id="JACONZ010000003">
    <property type="protein sequence ID" value="MBC5581830.1"/>
    <property type="molecule type" value="Genomic_DNA"/>
</dbReference>
<dbReference type="GO" id="GO:0005975">
    <property type="term" value="P:carbohydrate metabolic process"/>
    <property type="evidence" value="ECO:0007669"/>
    <property type="project" value="InterPro"/>
</dbReference>
<protein>
    <submittedName>
        <fullName evidence="1">Aldose 1-epimerase family protein</fullName>
    </submittedName>
</protein>
<dbReference type="Proteomes" id="UP000659630">
    <property type="component" value="Unassembled WGS sequence"/>
</dbReference>
<dbReference type="PANTHER" id="PTHR11122:SF13">
    <property type="entry name" value="GLUCOSE-6-PHOSPHATE 1-EPIMERASE"/>
    <property type="match status" value="1"/>
</dbReference>
<dbReference type="GO" id="GO:0016853">
    <property type="term" value="F:isomerase activity"/>
    <property type="evidence" value="ECO:0007669"/>
    <property type="project" value="InterPro"/>
</dbReference>
<proteinExistence type="predicted"/>
<dbReference type="InterPro" id="IPR037481">
    <property type="entry name" value="LacX"/>
</dbReference>
<dbReference type="InterPro" id="IPR011013">
    <property type="entry name" value="Gal_mutarotase_sf_dom"/>
</dbReference>
<reference evidence="1" key="1">
    <citation type="submission" date="2020-08" db="EMBL/GenBank/DDBJ databases">
        <title>Genome public.</title>
        <authorList>
            <person name="Liu C."/>
            <person name="Sun Q."/>
        </authorList>
    </citation>
    <scope>NUCLEOTIDE SEQUENCE</scope>
    <source>
        <strain evidence="1">BX8</strain>
    </source>
</reference>
<dbReference type="Pfam" id="PF01263">
    <property type="entry name" value="Aldose_epim"/>
    <property type="match status" value="1"/>
</dbReference>
<dbReference type="Gene3D" id="2.70.98.10">
    <property type="match status" value="1"/>
</dbReference>
<comment type="caution">
    <text evidence="1">The sequence shown here is derived from an EMBL/GenBank/DDBJ whole genome shotgun (WGS) entry which is preliminary data.</text>
</comment>
<dbReference type="CDD" id="cd09024">
    <property type="entry name" value="Aldose_epim_lacX"/>
    <property type="match status" value="1"/>
</dbReference>
<dbReference type="SUPFAM" id="SSF74650">
    <property type="entry name" value="Galactose mutarotase-like"/>
    <property type="match status" value="1"/>
</dbReference>
<keyword evidence="2" id="KW-1185">Reference proteome</keyword>
<sequence length="291" mass="31798">MQIELKRGGAAALADTHGAELFSYRTPAGEQVLWGGSPDSWTGRSPVLFPLVGAVKDRVLRIDGQRNPVKNHGFGRDLEYTVTARSDFSVTLRAEADRDTLAVYPYPFALEITHSLTGAGFATRYRVTNTGSRPMAYCIGGHVGFCCPRGAGAFEDHDLLLPEQADVLLMPVQNTPLPGQQPSRPLLSGVTGFGLDRGLFDQGTLYLEQPGLHSITLRDRRSGRGVSMAYAGFPVMALWTKERADAPFLCIEPWHGLPEMEGESGLFEEKPYLIPLAPGQSRSLEYTVTVF</sequence>
<gene>
    <name evidence="1" type="ORF">H8S23_09950</name>
</gene>
<dbReference type="InterPro" id="IPR008183">
    <property type="entry name" value="Aldose_1/G6P_1-epimerase"/>
</dbReference>
<organism evidence="1 2">
    <name type="scientific">Anaerofilum hominis</name>
    <dbReference type="NCBI Taxonomy" id="2763016"/>
    <lineage>
        <taxon>Bacteria</taxon>
        <taxon>Bacillati</taxon>
        <taxon>Bacillota</taxon>
        <taxon>Clostridia</taxon>
        <taxon>Eubacteriales</taxon>
        <taxon>Oscillospiraceae</taxon>
        <taxon>Anaerofilum</taxon>
    </lineage>
</organism>
<dbReference type="GO" id="GO:0030246">
    <property type="term" value="F:carbohydrate binding"/>
    <property type="evidence" value="ECO:0007669"/>
    <property type="project" value="InterPro"/>
</dbReference>